<evidence type="ECO:0000313" key="2">
    <source>
        <dbReference type="WBParaSite" id="PS1159_v2.g18761.t1"/>
    </source>
</evidence>
<dbReference type="Proteomes" id="UP000887580">
    <property type="component" value="Unplaced"/>
</dbReference>
<dbReference type="WBParaSite" id="PS1159_v2.g18761.t1">
    <property type="protein sequence ID" value="PS1159_v2.g18761.t1"/>
    <property type="gene ID" value="PS1159_v2.g18761"/>
</dbReference>
<proteinExistence type="predicted"/>
<sequence>MTRLNSYITIFAILFSVLIAFSEAKPYSWDLSSEEDMIRSVRAPGVKWMRFGKRSPGVKWMRFGKRSPSAKWMRFGRSGQEQSADAIAEY</sequence>
<reference evidence="2" key="1">
    <citation type="submission" date="2022-11" db="UniProtKB">
        <authorList>
            <consortium name="WormBaseParasite"/>
        </authorList>
    </citation>
    <scope>IDENTIFICATION</scope>
</reference>
<evidence type="ECO:0000313" key="1">
    <source>
        <dbReference type="Proteomes" id="UP000887580"/>
    </source>
</evidence>
<protein>
    <submittedName>
        <fullName evidence="2">Uncharacterized protein</fullName>
    </submittedName>
</protein>
<name>A0AC35FNC8_9BILA</name>
<accession>A0AC35FNC8</accession>
<organism evidence="1 2">
    <name type="scientific">Panagrolaimus sp. PS1159</name>
    <dbReference type="NCBI Taxonomy" id="55785"/>
    <lineage>
        <taxon>Eukaryota</taxon>
        <taxon>Metazoa</taxon>
        <taxon>Ecdysozoa</taxon>
        <taxon>Nematoda</taxon>
        <taxon>Chromadorea</taxon>
        <taxon>Rhabditida</taxon>
        <taxon>Tylenchina</taxon>
        <taxon>Panagrolaimomorpha</taxon>
        <taxon>Panagrolaimoidea</taxon>
        <taxon>Panagrolaimidae</taxon>
        <taxon>Panagrolaimus</taxon>
    </lineage>
</organism>